<comment type="caution">
    <text evidence="1">The sequence shown here is derived from an EMBL/GenBank/DDBJ whole genome shotgun (WGS) entry which is preliminary data.</text>
</comment>
<accession>A0A5B7HUE9</accession>
<evidence type="ECO:0000313" key="2">
    <source>
        <dbReference type="Proteomes" id="UP000324222"/>
    </source>
</evidence>
<dbReference type="AlphaFoldDB" id="A0A5B7HUE9"/>
<name>A0A5B7HUE9_PORTR</name>
<reference evidence="1 2" key="1">
    <citation type="submission" date="2019-05" db="EMBL/GenBank/DDBJ databases">
        <title>Another draft genome of Portunus trituberculatus and its Hox gene families provides insights of decapod evolution.</title>
        <authorList>
            <person name="Jeong J.-H."/>
            <person name="Song I."/>
            <person name="Kim S."/>
            <person name="Choi T."/>
            <person name="Kim D."/>
            <person name="Ryu S."/>
            <person name="Kim W."/>
        </authorList>
    </citation>
    <scope>NUCLEOTIDE SEQUENCE [LARGE SCALE GENOMIC DNA]</scope>
    <source>
        <tissue evidence="1">Muscle</tissue>
    </source>
</reference>
<sequence>MRAVDKTQADPGVIKCSWVSLSFIYYPHHSKASRLRRTRHALSPNSPSHDIIIIAANETPPLMSDEQVQHLIPNSFSPDFDC</sequence>
<dbReference type="Proteomes" id="UP000324222">
    <property type="component" value="Unassembled WGS sequence"/>
</dbReference>
<organism evidence="1 2">
    <name type="scientific">Portunus trituberculatus</name>
    <name type="common">Swimming crab</name>
    <name type="synonym">Neptunus trituberculatus</name>
    <dbReference type="NCBI Taxonomy" id="210409"/>
    <lineage>
        <taxon>Eukaryota</taxon>
        <taxon>Metazoa</taxon>
        <taxon>Ecdysozoa</taxon>
        <taxon>Arthropoda</taxon>
        <taxon>Crustacea</taxon>
        <taxon>Multicrustacea</taxon>
        <taxon>Malacostraca</taxon>
        <taxon>Eumalacostraca</taxon>
        <taxon>Eucarida</taxon>
        <taxon>Decapoda</taxon>
        <taxon>Pleocyemata</taxon>
        <taxon>Brachyura</taxon>
        <taxon>Eubrachyura</taxon>
        <taxon>Portunoidea</taxon>
        <taxon>Portunidae</taxon>
        <taxon>Portuninae</taxon>
        <taxon>Portunus</taxon>
    </lineage>
</organism>
<dbReference type="EMBL" id="VSRR010036716">
    <property type="protein sequence ID" value="MPC73405.1"/>
    <property type="molecule type" value="Genomic_DNA"/>
</dbReference>
<evidence type="ECO:0000313" key="1">
    <source>
        <dbReference type="EMBL" id="MPC73405.1"/>
    </source>
</evidence>
<keyword evidence="2" id="KW-1185">Reference proteome</keyword>
<proteinExistence type="predicted"/>
<gene>
    <name evidence="1" type="ORF">E2C01_067733</name>
</gene>
<protein>
    <submittedName>
        <fullName evidence="1">Uncharacterized protein</fullName>
    </submittedName>
</protein>